<reference evidence="3" key="2">
    <citation type="journal article" date="2016" name="Genome Announc.">
        <title>Draft Genome Sequences of Two Novel Amoeba-Resistant Intranuclear Bacteria, 'Candidatus Berkiella cookevillensis' and 'Candidatus Berkiella aquae'.</title>
        <authorList>
            <person name="Mehari Y.T."/>
            <person name="Arivett B.A."/>
            <person name="Farone A.L."/>
            <person name="Gunderson J.H."/>
            <person name="Farone M.B."/>
        </authorList>
    </citation>
    <scope>NUCLEOTIDE SEQUENCE</scope>
    <source>
        <strain evidence="3">HT99</strain>
    </source>
</reference>
<gene>
    <name evidence="3" type="ORF">HT99x_001735</name>
    <name evidence="2" type="ORF">HT99x_03169</name>
</gene>
<protein>
    <submittedName>
        <fullName evidence="3">DUF2384 domain-containing protein</fullName>
    </submittedName>
</protein>
<dbReference type="STRING" id="295108.HT99x_03169"/>
<dbReference type="RefSeq" id="WP_075067751.1">
    <property type="nucleotide sequence ID" value="NZ_LKAJ02000001.1"/>
</dbReference>
<feature type="domain" description="Antitoxin Xre/MbcA/ParS-like toxin-binding" evidence="1">
    <location>
        <begin position="89"/>
        <end position="140"/>
    </location>
</feature>
<evidence type="ECO:0000313" key="2">
    <source>
        <dbReference type="EMBL" id="KRG17559.1"/>
    </source>
</evidence>
<evidence type="ECO:0000313" key="4">
    <source>
        <dbReference type="Proteomes" id="UP000051497"/>
    </source>
</evidence>
<name>A0A0Q9YLL2_9GAMM</name>
<evidence type="ECO:0000259" key="1">
    <source>
        <dbReference type="Pfam" id="PF09722"/>
    </source>
</evidence>
<reference evidence="2" key="1">
    <citation type="submission" date="2015-09" db="EMBL/GenBank/DDBJ databases">
        <title>Draft Genome Sequences of Two Novel Amoeba-resistant Intranuclear Bacteria, Candidatus Berkiella cookevillensis and Candidatus Berkiella aquae.</title>
        <authorList>
            <person name="Mehari Y.T."/>
            <person name="Arivett B.A."/>
            <person name="Farone A.L."/>
            <person name="Gunderson J.H."/>
            <person name="Farone M.B."/>
        </authorList>
    </citation>
    <scope>NUCLEOTIDE SEQUENCE [LARGE SCALE GENOMIC DNA]</scope>
    <source>
        <strain evidence="2">HT99</strain>
    </source>
</reference>
<reference evidence="3" key="3">
    <citation type="submission" date="2021-06" db="EMBL/GenBank/DDBJ databases">
        <title>Genomic Description and Analysis of Intracellular Bacteria, Candidatus Berkiella cookevillensis and Candidatus Berkiella aquae.</title>
        <authorList>
            <person name="Kidane D.T."/>
            <person name="Mehari Y.T."/>
            <person name="Rice F.C."/>
            <person name="Arivett B.A."/>
            <person name="Farone A.L."/>
            <person name="Berk S.G."/>
            <person name="Farone M.B."/>
        </authorList>
    </citation>
    <scope>NUCLEOTIDE SEQUENCE</scope>
    <source>
        <strain evidence="3">HT99</strain>
    </source>
</reference>
<dbReference type="Pfam" id="PF09722">
    <property type="entry name" value="Xre_MbcA_ParS_C"/>
    <property type="match status" value="1"/>
</dbReference>
<dbReference type="EMBL" id="LKAJ02000001">
    <property type="protein sequence ID" value="MCS5710142.1"/>
    <property type="molecule type" value="Genomic_DNA"/>
</dbReference>
<dbReference type="EMBL" id="LKAJ01000027">
    <property type="protein sequence ID" value="KRG17559.1"/>
    <property type="molecule type" value="Genomic_DNA"/>
</dbReference>
<dbReference type="AlphaFoldDB" id="A0A0Q9YLL2"/>
<keyword evidence="4" id="KW-1185">Reference proteome</keyword>
<dbReference type="Proteomes" id="UP000051497">
    <property type="component" value="Unassembled WGS sequence"/>
</dbReference>
<dbReference type="InterPro" id="IPR024467">
    <property type="entry name" value="Xre/MbcA/ParS-like_toxin-bd"/>
</dbReference>
<dbReference type="PATRIC" id="fig|1590043.3.peg.3225"/>
<accession>A0A0Q9YLL2</accession>
<evidence type="ECO:0000313" key="3">
    <source>
        <dbReference type="EMBL" id="MCS5710142.1"/>
    </source>
</evidence>
<organism evidence="2">
    <name type="scientific">Candidatus Berkiella aquae</name>
    <dbReference type="NCBI Taxonomy" id="295108"/>
    <lineage>
        <taxon>Bacteria</taxon>
        <taxon>Pseudomonadati</taxon>
        <taxon>Pseudomonadota</taxon>
        <taxon>Gammaproteobacteria</taxon>
        <taxon>Candidatus Berkiellales</taxon>
        <taxon>Candidatus Berkiellaceae</taxon>
        <taxon>Candidatus Berkiella</taxon>
    </lineage>
</organism>
<comment type="caution">
    <text evidence="2">The sequence shown here is derived from an EMBL/GenBank/DDBJ whole genome shotgun (WGS) entry which is preliminary data.</text>
</comment>
<proteinExistence type="predicted"/>
<sequence>MGKIKPPVPTSLIDTSVDLESVEARKKLALMLMKLFSHWQLDQRSQLNLLGMSEQSRSALDKYRKGDSPLPKSRDMLDRAGYLLAIHKALRILYPHNPQIRYSWINHRNKAFDNLTPLDVMQSQGVLGAARVARYLDFVRGQ</sequence>
<dbReference type="OrthoDB" id="117888at2"/>